<accession>A0A1F6V200</accession>
<evidence type="ECO:0008006" key="3">
    <source>
        <dbReference type="Google" id="ProtNLM"/>
    </source>
</evidence>
<comment type="caution">
    <text evidence="1">The sequence shown here is derived from an EMBL/GenBank/DDBJ whole genome shotgun (WGS) entry which is preliminary data.</text>
</comment>
<dbReference type="EMBL" id="MFSP01000148">
    <property type="protein sequence ID" value="OGI63693.1"/>
    <property type="molecule type" value="Genomic_DNA"/>
</dbReference>
<proteinExistence type="predicted"/>
<evidence type="ECO:0000313" key="1">
    <source>
        <dbReference type="EMBL" id="OGI63693.1"/>
    </source>
</evidence>
<reference evidence="1 2" key="1">
    <citation type="journal article" date="2016" name="Nat. Commun.">
        <title>Thousands of microbial genomes shed light on interconnected biogeochemical processes in an aquifer system.</title>
        <authorList>
            <person name="Anantharaman K."/>
            <person name="Brown C.T."/>
            <person name="Hug L.A."/>
            <person name="Sharon I."/>
            <person name="Castelle C.J."/>
            <person name="Probst A.J."/>
            <person name="Thomas B.C."/>
            <person name="Singh A."/>
            <person name="Wilkins M.J."/>
            <person name="Karaoz U."/>
            <person name="Brodie E.L."/>
            <person name="Williams K.H."/>
            <person name="Hubbard S.S."/>
            <person name="Banfield J.F."/>
        </authorList>
    </citation>
    <scope>NUCLEOTIDE SEQUENCE [LARGE SCALE GENOMIC DNA]</scope>
</reference>
<gene>
    <name evidence="1" type="ORF">A2W18_01540</name>
</gene>
<dbReference type="AlphaFoldDB" id="A0A1F6V200"/>
<dbReference type="Proteomes" id="UP000179076">
    <property type="component" value="Unassembled WGS sequence"/>
</dbReference>
<name>A0A1F6V200_9PROT</name>
<evidence type="ECO:0000313" key="2">
    <source>
        <dbReference type="Proteomes" id="UP000179076"/>
    </source>
</evidence>
<protein>
    <recommendedName>
        <fullName evidence="3">DUF2846 domain-containing protein</fullName>
    </recommendedName>
</protein>
<sequence>MVLSGCASSLMMEAPSQEIRPPARDKVKVVFMRTSFVASAIGAEIFDVTNGQLNFIGALPKGNKIVYETTPGQKVFMAYGTAADFMLGNLQGGKIYYSIVRPNWGTGGMIPTPVRADGTSEFHTKSPDFAGWVADTKFIVPNAEAKEWFTKEKPRYQEIYARYWATFQQKSADQKDERTLHPHDGLSK</sequence>
<organism evidence="1 2">
    <name type="scientific">Candidatus Muproteobacteria bacterium RBG_16_60_9</name>
    <dbReference type="NCBI Taxonomy" id="1817755"/>
    <lineage>
        <taxon>Bacteria</taxon>
        <taxon>Pseudomonadati</taxon>
        <taxon>Pseudomonadota</taxon>
        <taxon>Candidatus Muproteobacteria</taxon>
    </lineage>
</organism>